<dbReference type="Gene3D" id="2.60.40.4070">
    <property type="match status" value="1"/>
</dbReference>
<protein>
    <submittedName>
        <fullName evidence="3">T9SS type A sorting domain-containing protein</fullName>
    </submittedName>
</protein>
<dbReference type="AlphaFoldDB" id="A0A832G8Q7"/>
<dbReference type="InterPro" id="IPR026444">
    <property type="entry name" value="Secre_tail"/>
</dbReference>
<proteinExistence type="predicted"/>
<feature type="domain" description="Secretion system C-terminal sorting" evidence="2">
    <location>
        <begin position="533"/>
        <end position="609"/>
    </location>
</feature>
<comment type="caution">
    <text evidence="3">The sequence shown here is derived from an EMBL/GenBank/DDBJ whole genome shotgun (WGS) entry which is preliminary data.</text>
</comment>
<dbReference type="NCBIfam" id="TIGR04183">
    <property type="entry name" value="Por_Secre_tail"/>
    <property type="match status" value="1"/>
</dbReference>
<reference evidence="3" key="1">
    <citation type="journal article" date="2020" name="mSystems">
        <title>Genome- and Community-Level Interaction Insights into Carbon Utilization and Element Cycling Functions of Hydrothermarchaeota in Hydrothermal Sediment.</title>
        <authorList>
            <person name="Zhou Z."/>
            <person name="Liu Y."/>
            <person name="Xu W."/>
            <person name="Pan J."/>
            <person name="Luo Z.H."/>
            <person name="Li M."/>
        </authorList>
    </citation>
    <scope>NUCLEOTIDE SEQUENCE [LARGE SCALE GENOMIC DNA]</scope>
    <source>
        <strain evidence="3">SpSt-500</strain>
    </source>
</reference>
<sequence>MKKLFITCLLFFLIFSLTPVAQEFHNLNGIETQNGRTYLLYRIGSPSVYSSVYKLDLDTQQDEMIMYGFFYSTPFGTEGKAINDYEFFPNDSVNFMNVGNEINLDVWGTIYRNDSLSFSIPFDLVKVDISKQNPQKVFVGADYNYLLRSFDGGYTFLMDSSKQFTMLSLSFFNDNIIFGLDSLNRLIKSFDGGNSSVLVDTLKIDDVFNSKFLYDSDQQHIHRVNRSYDKYVFSVSNNAGNQFSWTKTFESNLPIYISIDTSLSGVIFLSAGRYIYKSNDYGLTFQVYKTLDNKITGIYKKPNSDILFASTKYKIYKITPDTITVIKSFSVPTSLLNYYPLKIGNKWIYDQTTIVDDFPPQVYFSTIVKEVIRDSVAPNNKKYFVIKEGSNDHFLERIDSTTGKVYRYISGSGFPDDELLIDDLTLEFGDTVKSFRIGYYMPDGFTTMREITNFTKWGSVRKRKIFETYTLGMPVYSLTDGYGLDSSYYQFDFGYTINSLRGCVINGIAYGDTVLSVENNENAPVNFVLYQNYPNPFNPSTTISWQMPESGRVTIKLFDILGREIETIVDGYYEAGFHSTLYIINSALSSGVYFYQLRAGDFVETKKMVYLR</sequence>
<dbReference type="SUPFAM" id="SSF110296">
    <property type="entry name" value="Oligoxyloglucan reducing end-specific cellobiohydrolase"/>
    <property type="match status" value="1"/>
</dbReference>
<evidence type="ECO:0000313" key="3">
    <source>
        <dbReference type="EMBL" id="HGT49360.1"/>
    </source>
</evidence>
<accession>A0A832G8Q7</accession>
<gene>
    <name evidence="3" type="ORF">ENS56_15075</name>
</gene>
<evidence type="ECO:0000259" key="2">
    <source>
        <dbReference type="Pfam" id="PF18962"/>
    </source>
</evidence>
<dbReference type="Pfam" id="PF18962">
    <property type="entry name" value="Por_Secre_tail"/>
    <property type="match status" value="1"/>
</dbReference>
<feature type="signal peptide" evidence="1">
    <location>
        <begin position="1"/>
        <end position="21"/>
    </location>
</feature>
<evidence type="ECO:0000256" key="1">
    <source>
        <dbReference type="SAM" id="SignalP"/>
    </source>
</evidence>
<feature type="chain" id="PRO_5032289869" evidence="1">
    <location>
        <begin position="22"/>
        <end position="612"/>
    </location>
</feature>
<dbReference type="EMBL" id="DSVI01000027">
    <property type="protein sequence ID" value="HGT49360.1"/>
    <property type="molecule type" value="Genomic_DNA"/>
</dbReference>
<organism evidence="3">
    <name type="scientific">Ignavibacterium album</name>
    <dbReference type="NCBI Taxonomy" id="591197"/>
    <lineage>
        <taxon>Bacteria</taxon>
        <taxon>Pseudomonadati</taxon>
        <taxon>Ignavibacteriota</taxon>
        <taxon>Ignavibacteria</taxon>
        <taxon>Ignavibacteriales</taxon>
        <taxon>Ignavibacteriaceae</taxon>
        <taxon>Ignavibacterium</taxon>
    </lineage>
</organism>
<name>A0A832G8Q7_9BACT</name>
<keyword evidence="1" id="KW-0732">Signal</keyword>